<dbReference type="SUPFAM" id="SSF82866">
    <property type="entry name" value="Multidrug efflux transporter AcrB transmembrane domain"/>
    <property type="match status" value="1"/>
</dbReference>
<gene>
    <name evidence="2" type="ORF">HKN21_05715</name>
</gene>
<dbReference type="Proteomes" id="UP000547674">
    <property type="component" value="Unassembled WGS sequence"/>
</dbReference>
<evidence type="ECO:0008006" key="4">
    <source>
        <dbReference type="Google" id="ProtNLM"/>
    </source>
</evidence>
<proteinExistence type="predicted"/>
<sequence>IPLAFAGANSIGISYTSFAVTLIGGMTTATLLTLLVVPVFYTFFDDLRNAMSESWHRGILLPWLPWTRRS</sequence>
<evidence type="ECO:0000313" key="2">
    <source>
        <dbReference type="EMBL" id="NNF06236.1"/>
    </source>
</evidence>
<accession>A0A7Y2E6U0</accession>
<evidence type="ECO:0000313" key="3">
    <source>
        <dbReference type="Proteomes" id="UP000547674"/>
    </source>
</evidence>
<reference evidence="2 3" key="1">
    <citation type="submission" date="2020-03" db="EMBL/GenBank/DDBJ databases">
        <title>Metabolic flexibility allows generalist bacteria to become dominant in a frequently disturbed ecosystem.</title>
        <authorList>
            <person name="Chen Y.-J."/>
            <person name="Leung P.M."/>
            <person name="Bay S.K."/>
            <person name="Hugenholtz P."/>
            <person name="Kessler A.J."/>
            <person name="Shelley G."/>
            <person name="Waite D.W."/>
            <person name="Cook P.L."/>
            <person name="Greening C."/>
        </authorList>
    </citation>
    <scope>NUCLEOTIDE SEQUENCE [LARGE SCALE GENOMIC DNA]</scope>
    <source>
        <strain evidence="2">SS_bin_28</strain>
    </source>
</reference>
<dbReference type="EMBL" id="JABDJR010000215">
    <property type="protein sequence ID" value="NNF06236.1"/>
    <property type="molecule type" value="Genomic_DNA"/>
</dbReference>
<keyword evidence="1" id="KW-0472">Membrane</keyword>
<organism evidence="2 3">
    <name type="scientific">Eiseniibacteriota bacterium</name>
    <dbReference type="NCBI Taxonomy" id="2212470"/>
    <lineage>
        <taxon>Bacteria</taxon>
        <taxon>Candidatus Eiseniibacteriota</taxon>
    </lineage>
</organism>
<evidence type="ECO:0000256" key="1">
    <source>
        <dbReference type="SAM" id="Phobius"/>
    </source>
</evidence>
<comment type="caution">
    <text evidence="2">The sequence shown here is derived from an EMBL/GenBank/DDBJ whole genome shotgun (WGS) entry which is preliminary data.</text>
</comment>
<dbReference type="Gene3D" id="1.20.1640.10">
    <property type="entry name" value="Multidrug efflux transporter AcrB transmembrane domain"/>
    <property type="match status" value="1"/>
</dbReference>
<protein>
    <recommendedName>
        <fullName evidence="4">Efflux RND transporter permease subunit</fullName>
    </recommendedName>
</protein>
<dbReference type="AlphaFoldDB" id="A0A7Y2E6U0"/>
<name>A0A7Y2E6U0_UNCEI</name>
<feature type="transmembrane region" description="Helical" evidence="1">
    <location>
        <begin position="18"/>
        <end position="44"/>
    </location>
</feature>
<feature type="non-terminal residue" evidence="2">
    <location>
        <position position="1"/>
    </location>
</feature>
<keyword evidence="1" id="KW-1133">Transmembrane helix</keyword>
<keyword evidence="1" id="KW-0812">Transmembrane</keyword>